<sequence>MSPIRALIRNSYWHLLHSRLTRAAALAGIWAGALGTPLLAQVAAPTSPAPRGWRFAENVVLHIPGSSRFAGDIRGADSVRAHLAALGELATTDSAAVTMYSTAEGRLLVLTRTTIRVAESRRIGHRSGLRAGATTVQVIAIPTFDDRGDVGALDVFIDDLPVFDRRAPRDDGIRVVSLAMQRNLEQVRALYGRGGAARFIAANAHQVVVLVDDAGNGPGAGAAVMRYRFDAAGRVKQVEQFSPSCLVAMAFKTTAR</sequence>
<dbReference type="Gene3D" id="3.10.450.50">
    <property type="match status" value="1"/>
</dbReference>
<evidence type="ECO:0000313" key="2">
    <source>
        <dbReference type="Proteomes" id="UP000500938"/>
    </source>
</evidence>
<dbReference type="SUPFAM" id="SSF54427">
    <property type="entry name" value="NTF2-like"/>
    <property type="match status" value="1"/>
</dbReference>
<keyword evidence="2" id="KW-1185">Reference proteome</keyword>
<dbReference type="Proteomes" id="UP000500938">
    <property type="component" value="Chromosome"/>
</dbReference>
<evidence type="ECO:0000313" key="1">
    <source>
        <dbReference type="EMBL" id="QJR35403.1"/>
    </source>
</evidence>
<accession>A0A6M4IL07</accession>
<dbReference type="InterPro" id="IPR032710">
    <property type="entry name" value="NTF2-like_dom_sf"/>
</dbReference>
<proteinExistence type="predicted"/>
<reference evidence="1 2" key="1">
    <citation type="submission" date="2020-05" db="EMBL/GenBank/DDBJ databases">
        <title>Complete genome sequence of Gemmatimonas greenlandica TET16.</title>
        <authorList>
            <person name="Zeng Y."/>
        </authorList>
    </citation>
    <scope>NUCLEOTIDE SEQUENCE [LARGE SCALE GENOMIC DNA]</scope>
    <source>
        <strain evidence="1 2">TET16</strain>
    </source>
</reference>
<organism evidence="1 2">
    <name type="scientific">Gemmatimonas groenlandica</name>
    <dbReference type="NCBI Taxonomy" id="2732249"/>
    <lineage>
        <taxon>Bacteria</taxon>
        <taxon>Pseudomonadati</taxon>
        <taxon>Gemmatimonadota</taxon>
        <taxon>Gemmatimonadia</taxon>
        <taxon>Gemmatimonadales</taxon>
        <taxon>Gemmatimonadaceae</taxon>
        <taxon>Gemmatimonas</taxon>
    </lineage>
</organism>
<protein>
    <submittedName>
        <fullName evidence="1">Uncharacterized protein</fullName>
    </submittedName>
</protein>
<dbReference type="AlphaFoldDB" id="A0A6M4IL07"/>
<name>A0A6M4IL07_9BACT</name>
<gene>
    <name evidence="1" type="ORF">HKW67_07730</name>
</gene>
<dbReference type="RefSeq" id="WP_171224833.1">
    <property type="nucleotide sequence ID" value="NZ_CP053085.1"/>
</dbReference>
<dbReference type="KEGG" id="ggr:HKW67_07730"/>
<dbReference type="EMBL" id="CP053085">
    <property type="protein sequence ID" value="QJR35403.1"/>
    <property type="molecule type" value="Genomic_DNA"/>
</dbReference>